<sequence length="82" mass="9117">MQTQSLSFILVHHNIGRGIPLPTYLDPSQIESICAQRDGSLIRTKTGQTLAVIQDITLVMELIQRTSDTKLGQQIDLNEDTP</sequence>
<dbReference type="AlphaFoldDB" id="A0A1I3EDT2"/>
<reference evidence="2" key="1">
    <citation type="submission" date="2016-10" db="EMBL/GenBank/DDBJ databases">
        <authorList>
            <person name="Varghese N."/>
            <person name="Submissions S."/>
        </authorList>
    </citation>
    <scope>NUCLEOTIDE SEQUENCE [LARGE SCALE GENOMIC DNA]</scope>
    <source>
        <strain evidence="2">DSM 26348</strain>
    </source>
</reference>
<gene>
    <name evidence="1" type="ORF">SAMN05421753_104179</name>
</gene>
<evidence type="ECO:0000313" key="2">
    <source>
        <dbReference type="Proteomes" id="UP000199518"/>
    </source>
</evidence>
<dbReference type="EMBL" id="FOQD01000004">
    <property type="protein sequence ID" value="SFH97104.1"/>
    <property type="molecule type" value="Genomic_DNA"/>
</dbReference>
<keyword evidence="2" id="KW-1185">Reference proteome</keyword>
<name>A0A1I3EDT2_9PLAN</name>
<accession>A0A1I3EDT2</accession>
<organism evidence="1 2">
    <name type="scientific">Planctomicrobium piriforme</name>
    <dbReference type="NCBI Taxonomy" id="1576369"/>
    <lineage>
        <taxon>Bacteria</taxon>
        <taxon>Pseudomonadati</taxon>
        <taxon>Planctomycetota</taxon>
        <taxon>Planctomycetia</taxon>
        <taxon>Planctomycetales</taxon>
        <taxon>Planctomycetaceae</taxon>
        <taxon>Planctomicrobium</taxon>
    </lineage>
</organism>
<proteinExistence type="predicted"/>
<protein>
    <submittedName>
        <fullName evidence="1">Uncharacterized protein</fullName>
    </submittedName>
</protein>
<dbReference type="Proteomes" id="UP000199518">
    <property type="component" value="Unassembled WGS sequence"/>
</dbReference>
<evidence type="ECO:0000313" key="1">
    <source>
        <dbReference type="EMBL" id="SFH97104.1"/>
    </source>
</evidence>
<dbReference type="STRING" id="1576369.SAMN05421753_104179"/>